<name>A0ABV4YT91_9BACI</name>
<feature type="compositionally biased region" description="Polar residues" evidence="1">
    <location>
        <begin position="9"/>
        <end position="19"/>
    </location>
</feature>
<evidence type="ECO:0000313" key="2">
    <source>
        <dbReference type="EMBL" id="MFB3167756.1"/>
    </source>
</evidence>
<accession>A0ABV4YT91</accession>
<dbReference type="RefSeq" id="WP_306074155.1">
    <property type="nucleotide sequence ID" value="NZ_JAROBZ020000001.1"/>
</dbReference>
<feature type="compositionally biased region" description="Polar residues" evidence="1">
    <location>
        <begin position="38"/>
        <end position="48"/>
    </location>
</feature>
<dbReference type="Proteomes" id="UP001241748">
    <property type="component" value="Unassembled WGS sequence"/>
</dbReference>
<keyword evidence="3" id="KW-1185">Reference proteome</keyword>
<dbReference type="EMBL" id="JAROBZ020000001">
    <property type="protein sequence ID" value="MFB3167756.1"/>
    <property type="molecule type" value="Genomic_DNA"/>
</dbReference>
<reference evidence="2 3" key="1">
    <citation type="submission" date="2024-05" db="EMBL/GenBank/DDBJ databases">
        <authorList>
            <person name="Venkateswaran K."/>
        </authorList>
    </citation>
    <scope>NUCLEOTIDE SEQUENCE [LARGE SCALE GENOMIC DNA]</scope>
    <source>
        <strain evidence="2 3">179-C4-2-HS</strain>
    </source>
</reference>
<protein>
    <submittedName>
        <fullName evidence="2">Uncharacterized protein</fullName>
    </submittedName>
</protein>
<sequence length="64" mass="6892">MKSKRNNKLKNTSHSNSLPKSEIYMGRKIAAGYSSLGAVSNNRANSDSRGCGCGKPKQLGVKHK</sequence>
<feature type="region of interest" description="Disordered" evidence="1">
    <location>
        <begin position="38"/>
        <end position="64"/>
    </location>
</feature>
<organism evidence="2 3">
    <name type="scientific">Neobacillus driksii</name>
    <dbReference type="NCBI Taxonomy" id="3035913"/>
    <lineage>
        <taxon>Bacteria</taxon>
        <taxon>Bacillati</taxon>
        <taxon>Bacillota</taxon>
        <taxon>Bacilli</taxon>
        <taxon>Bacillales</taxon>
        <taxon>Bacillaceae</taxon>
        <taxon>Neobacillus</taxon>
    </lineage>
</organism>
<comment type="caution">
    <text evidence="2">The sequence shown here is derived from an EMBL/GenBank/DDBJ whole genome shotgun (WGS) entry which is preliminary data.</text>
</comment>
<proteinExistence type="predicted"/>
<evidence type="ECO:0000313" key="3">
    <source>
        <dbReference type="Proteomes" id="UP001241748"/>
    </source>
</evidence>
<feature type="region of interest" description="Disordered" evidence="1">
    <location>
        <begin position="1"/>
        <end position="22"/>
    </location>
</feature>
<gene>
    <name evidence="2" type="ORF">P5G62_011635</name>
</gene>
<evidence type="ECO:0000256" key="1">
    <source>
        <dbReference type="SAM" id="MobiDB-lite"/>
    </source>
</evidence>